<name>A0A137NTK8_CONC2</name>
<accession>A0A137NTK8</accession>
<dbReference type="EMBL" id="KQ964768">
    <property type="protein sequence ID" value="KXN66090.1"/>
    <property type="molecule type" value="Genomic_DNA"/>
</dbReference>
<evidence type="ECO:0000313" key="2">
    <source>
        <dbReference type="Proteomes" id="UP000070444"/>
    </source>
</evidence>
<keyword evidence="2" id="KW-1185">Reference proteome</keyword>
<reference evidence="1 2" key="1">
    <citation type="journal article" date="2015" name="Genome Biol. Evol.">
        <title>Phylogenomic analyses indicate that early fungi evolved digesting cell walls of algal ancestors of land plants.</title>
        <authorList>
            <person name="Chang Y."/>
            <person name="Wang S."/>
            <person name="Sekimoto S."/>
            <person name="Aerts A.L."/>
            <person name="Choi C."/>
            <person name="Clum A."/>
            <person name="LaButti K.M."/>
            <person name="Lindquist E.A."/>
            <person name="Yee Ngan C."/>
            <person name="Ohm R.A."/>
            <person name="Salamov A.A."/>
            <person name="Grigoriev I.V."/>
            <person name="Spatafora J.W."/>
            <person name="Berbee M.L."/>
        </authorList>
    </citation>
    <scope>NUCLEOTIDE SEQUENCE [LARGE SCALE GENOMIC DNA]</scope>
    <source>
        <strain evidence="1 2">NRRL 28638</strain>
    </source>
</reference>
<dbReference type="Proteomes" id="UP000070444">
    <property type="component" value="Unassembled WGS sequence"/>
</dbReference>
<proteinExistence type="predicted"/>
<gene>
    <name evidence="1" type="ORF">CONCODRAFT_20426</name>
</gene>
<dbReference type="AlphaFoldDB" id="A0A137NTK8"/>
<evidence type="ECO:0000313" key="1">
    <source>
        <dbReference type="EMBL" id="KXN66090.1"/>
    </source>
</evidence>
<protein>
    <recommendedName>
        <fullName evidence="3">F-box domain-containing protein</fullName>
    </recommendedName>
</protein>
<evidence type="ECO:0008006" key="3">
    <source>
        <dbReference type="Google" id="ProtNLM"/>
    </source>
</evidence>
<organism evidence="1 2">
    <name type="scientific">Conidiobolus coronatus (strain ATCC 28846 / CBS 209.66 / NRRL 28638)</name>
    <name type="common">Delacroixia coronata</name>
    <dbReference type="NCBI Taxonomy" id="796925"/>
    <lineage>
        <taxon>Eukaryota</taxon>
        <taxon>Fungi</taxon>
        <taxon>Fungi incertae sedis</taxon>
        <taxon>Zoopagomycota</taxon>
        <taxon>Entomophthoromycotina</taxon>
        <taxon>Entomophthoromycetes</taxon>
        <taxon>Entomophthorales</taxon>
        <taxon>Ancylistaceae</taxon>
        <taxon>Conidiobolus</taxon>
    </lineage>
</organism>
<sequence length="171" mass="19761">MNQSVLKDKLNSKAWVYLPDVDTLSQYFNQSDLIEISKVCKNYRAQLKSQVRKKLLISYSIIKLLNIRPLSGSHGYEDVINCLRLDFSGDYHLVKQVIIDIGISKKFACDFFNLFSKLSNIQILICKRYDLKSYIETLNSSANLQHITLSSEYKNFDSMLNNIVKGHRLIS</sequence>